<keyword evidence="16" id="KW-0812">Transmembrane</keyword>
<feature type="domain" description="AIG1-type G" evidence="17">
    <location>
        <begin position="9"/>
        <end position="206"/>
    </location>
</feature>
<reference evidence="19" key="2">
    <citation type="submission" date="2025-08" db="UniProtKB">
        <authorList>
            <consortium name="RefSeq"/>
        </authorList>
    </citation>
    <scope>IDENTIFICATION</scope>
    <source>
        <tissue evidence="19">Blood</tissue>
    </source>
</reference>
<dbReference type="PROSITE" id="PS51720">
    <property type="entry name" value="G_AIG1"/>
    <property type="match status" value="1"/>
</dbReference>
<keyword evidence="11" id="KW-0496">Mitochondrion</keyword>
<dbReference type="Pfam" id="PF04548">
    <property type="entry name" value="AIG1"/>
    <property type="match status" value="1"/>
</dbReference>
<keyword evidence="16" id="KW-0472">Membrane</keyword>
<evidence type="ECO:0000313" key="19">
    <source>
        <dbReference type="RefSeq" id="XP_017313041.1"/>
    </source>
</evidence>
<organism evidence="18 19">
    <name type="scientific">Ictalurus punctatus</name>
    <name type="common">Channel catfish</name>
    <name type="synonym">Silurus punctatus</name>
    <dbReference type="NCBI Taxonomy" id="7998"/>
    <lineage>
        <taxon>Eukaryota</taxon>
        <taxon>Metazoa</taxon>
        <taxon>Chordata</taxon>
        <taxon>Craniata</taxon>
        <taxon>Vertebrata</taxon>
        <taxon>Euteleostomi</taxon>
        <taxon>Actinopterygii</taxon>
        <taxon>Neopterygii</taxon>
        <taxon>Teleostei</taxon>
        <taxon>Ostariophysi</taxon>
        <taxon>Siluriformes</taxon>
        <taxon>Ictaluridae</taxon>
        <taxon>Ictalurus</taxon>
    </lineage>
</organism>
<dbReference type="GO" id="GO:0005794">
    <property type="term" value="C:Golgi apparatus"/>
    <property type="evidence" value="ECO:0007669"/>
    <property type="project" value="UniProtKB-SubCell"/>
</dbReference>
<comment type="similarity">
    <text evidence="5">Belongs to the TRAFAC class TrmE-Era-EngA-EngB-Septin-like GTPase superfamily. AIG1/Toc34/Toc159-like paraseptin GTPase family. IAN subfamily.</text>
</comment>
<dbReference type="GeneID" id="108258718"/>
<keyword evidence="8" id="KW-0547">Nucleotide-binding</keyword>
<evidence type="ECO:0000256" key="8">
    <source>
        <dbReference type="ARBA" id="ARBA00022741"/>
    </source>
</evidence>
<dbReference type="OrthoDB" id="5985928at2759"/>
<dbReference type="Proteomes" id="UP000221080">
    <property type="component" value="Chromosome 26"/>
</dbReference>
<dbReference type="PANTHER" id="PTHR10903:SF170">
    <property type="entry name" value="GTPASE IMAP FAMILY MEMBER 7"/>
    <property type="match status" value="1"/>
</dbReference>
<dbReference type="FunFam" id="3.40.50.300:FF:000536">
    <property type="entry name" value="GTPase IMAP family member 8"/>
    <property type="match status" value="1"/>
</dbReference>
<dbReference type="RefSeq" id="XP_017313041.1">
    <property type="nucleotide sequence ID" value="XM_017457552.3"/>
</dbReference>
<keyword evidence="16" id="KW-1133">Transmembrane helix</keyword>
<dbReference type="GO" id="GO:0005739">
    <property type="term" value="C:mitochondrion"/>
    <property type="evidence" value="ECO:0007669"/>
    <property type="project" value="UniProtKB-SubCell"/>
</dbReference>
<dbReference type="InterPro" id="IPR027417">
    <property type="entry name" value="P-loop_NTPase"/>
</dbReference>
<dbReference type="GO" id="GO:0005525">
    <property type="term" value="F:GTP binding"/>
    <property type="evidence" value="ECO:0007669"/>
    <property type="project" value="UniProtKB-KW"/>
</dbReference>
<evidence type="ECO:0000256" key="13">
    <source>
        <dbReference type="ARBA" id="ARBA00056809"/>
    </source>
</evidence>
<sequence>MNSCWYGSFAELRILLVGKTGSGKSATGNTILNDRIFEEKPSSGSVTTQSQRGWRSEGRAILVVDTPGYCHTSLTEEEVVNEIKRGLKLSLPGPHVILLVIKLSDRYTEDKRKAVAWIQKYFGEEALDCTMVLFTYGDLLTKPIESHLNDCTELQRLVDHYNGQYHVFKNMQKDKVQITEFLNKTDELRKMNGNKIYTGQNSGLSFTNVCTGVLGLAAAAALIGVIALAQSK</sequence>
<evidence type="ECO:0000256" key="15">
    <source>
        <dbReference type="ARBA" id="ARBA00077278"/>
    </source>
</evidence>
<proteinExistence type="inferred from homology"/>
<keyword evidence="9" id="KW-0256">Endoplasmic reticulum</keyword>
<evidence type="ECO:0000256" key="2">
    <source>
        <dbReference type="ARBA" id="ARBA00004240"/>
    </source>
</evidence>
<evidence type="ECO:0000256" key="7">
    <source>
        <dbReference type="ARBA" id="ARBA00022737"/>
    </source>
</evidence>
<evidence type="ECO:0000256" key="16">
    <source>
        <dbReference type="SAM" id="Phobius"/>
    </source>
</evidence>
<evidence type="ECO:0000256" key="10">
    <source>
        <dbReference type="ARBA" id="ARBA00023034"/>
    </source>
</evidence>
<dbReference type="PANTHER" id="PTHR10903">
    <property type="entry name" value="GTPASE, IMAP FAMILY MEMBER-RELATED"/>
    <property type="match status" value="1"/>
</dbReference>
<evidence type="ECO:0000313" key="18">
    <source>
        <dbReference type="Proteomes" id="UP000221080"/>
    </source>
</evidence>
<reference evidence="18" key="1">
    <citation type="journal article" date="2016" name="Nat. Commun.">
        <title>The channel catfish genome sequence provides insights into the evolution of scale formation in teleosts.</title>
        <authorList>
            <person name="Liu Z."/>
            <person name="Liu S."/>
            <person name="Yao J."/>
            <person name="Bao L."/>
            <person name="Zhang J."/>
            <person name="Li Y."/>
            <person name="Jiang C."/>
            <person name="Sun L."/>
            <person name="Wang R."/>
            <person name="Zhang Y."/>
            <person name="Zhou T."/>
            <person name="Zeng Q."/>
            <person name="Fu Q."/>
            <person name="Gao S."/>
            <person name="Li N."/>
            <person name="Koren S."/>
            <person name="Jiang Y."/>
            <person name="Zimin A."/>
            <person name="Xu P."/>
            <person name="Phillippy A.M."/>
            <person name="Geng X."/>
            <person name="Song L."/>
            <person name="Sun F."/>
            <person name="Li C."/>
            <person name="Wang X."/>
            <person name="Chen A."/>
            <person name="Jin Y."/>
            <person name="Yuan Z."/>
            <person name="Yang Y."/>
            <person name="Tan S."/>
            <person name="Peatman E."/>
            <person name="Lu J."/>
            <person name="Qin Z."/>
            <person name="Dunham R."/>
            <person name="Li Z."/>
            <person name="Sonstegard T."/>
            <person name="Feng J."/>
            <person name="Danzmann R.G."/>
            <person name="Schroeder S."/>
            <person name="Scheffler B."/>
            <person name="Duke M.V."/>
            <person name="Ballard L."/>
            <person name="Kucuktas H."/>
            <person name="Kaltenboeck L."/>
            <person name="Liu H."/>
            <person name="Armbruster J."/>
            <person name="Xie Y."/>
            <person name="Kirby M.L."/>
            <person name="Tian Y."/>
            <person name="Flanagan M.E."/>
            <person name="Mu W."/>
            <person name="Waldbieser G.C."/>
        </authorList>
    </citation>
    <scope>NUCLEOTIDE SEQUENCE [LARGE SCALE GENOMIC DNA]</scope>
    <source>
        <strain evidence="18">SDA103</strain>
    </source>
</reference>
<keyword evidence="7" id="KW-0677">Repeat</keyword>
<evidence type="ECO:0000256" key="5">
    <source>
        <dbReference type="ARBA" id="ARBA00008535"/>
    </source>
</evidence>
<accession>A0A2D0Q5R3</accession>
<gene>
    <name evidence="19" type="primary">LOC108258718</name>
</gene>
<evidence type="ECO:0000256" key="3">
    <source>
        <dbReference type="ARBA" id="ARBA00004514"/>
    </source>
</evidence>
<dbReference type="KEGG" id="ipu:108258718"/>
<evidence type="ECO:0000256" key="12">
    <source>
        <dbReference type="ARBA" id="ARBA00023134"/>
    </source>
</evidence>
<dbReference type="AlphaFoldDB" id="A0A2D0Q5R3"/>
<evidence type="ECO:0000256" key="9">
    <source>
        <dbReference type="ARBA" id="ARBA00022824"/>
    </source>
</evidence>
<keyword evidence="12" id="KW-0342">GTP-binding</keyword>
<evidence type="ECO:0000256" key="1">
    <source>
        <dbReference type="ARBA" id="ARBA00004173"/>
    </source>
</evidence>
<protein>
    <recommendedName>
        <fullName evidence="14">GTPase IMAP family member 8</fullName>
    </recommendedName>
    <alternativeName>
        <fullName evidence="15">Immune-associated nucleotide-binding protein 9</fullName>
    </alternativeName>
</protein>
<comment type="subcellular location">
    <subcellularLocation>
        <location evidence="3">Cytoplasm</location>
        <location evidence="3">Cytosol</location>
    </subcellularLocation>
    <subcellularLocation>
        <location evidence="2">Endoplasmic reticulum</location>
    </subcellularLocation>
    <subcellularLocation>
        <location evidence="4">Golgi apparatus</location>
    </subcellularLocation>
    <subcellularLocation>
        <location evidence="1">Mitochondrion</location>
    </subcellularLocation>
</comment>
<evidence type="ECO:0000256" key="6">
    <source>
        <dbReference type="ARBA" id="ARBA00022490"/>
    </source>
</evidence>
<dbReference type="GO" id="GO:0005783">
    <property type="term" value="C:endoplasmic reticulum"/>
    <property type="evidence" value="ECO:0007669"/>
    <property type="project" value="UniProtKB-SubCell"/>
</dbReference>
<keyword evidence="6" id="KW-0963">Cytoplasm</keyword>
<keyword evidence="10" id="KW-0333">Golgi apparatus</keyword>
<name>A0A2D0Q5R3_ICTPU</name>
<dbReference type="InterPro" id="IPR045058">
    <property type="entry name" value="GIMA/IAN/Toc"/>
</dbReference>
<evidence type="ECO:0000259" key="17">
    <source>
        <dbReference type="PROSITE" id="PS51720"/>
    </source>
</evidence>
<evidence type="ECO:0000256" key="4">
    <source>
        <dbReference type="ARBA" id="ARBA00004555"/>
    </source>
</evidence>
<evidence type="ECO:0000256" key="11">
    <source>
        <dbReference type="ARBA" id="ARBA00023128"/>
    </source>
</evidence>
<dbReference type="Gene3D" id="3.40.50.300">
    <property type="entry name" value="P-loop containing nucleotide triphosphate hydrolases"/>
    <property type="match status" value="1"/>
</dbReference>
<feature type="transmembrane region" description="Helical" evidence="16">
    <location>
        <begin position="206"/>
        <end position="229"/>
    </location>
</feature>
<dbReference type="SUPFAM" id="SSF52540">
    <property type="entry name" value="P-loop containing nucleoside triphosphate hydrolases"/>
    <property type="match status" value="1"/>
</dbReference>
<keyword evidence="18" id="KW-1185">Reference proteome</keyword>
<evidence type="ECO:0000256" key="14">
    <source>
        <dbReference type="ARBA" id="ARBA00073539"/>
    </source>
</evidence>
<dbReference type="GO" id="GO:0005829">
    <property type="term" value="C:cytosol"/>
    <property type="evidence" value="ECO:0007669"/>
    <property type="project" value="UniProtKB-SubCell"/>
</dbReference>
<comment type="function">
    <text evidence="13">Exerts an anti-apoptotic effect in the immune system and is involved in responses to infections.</text>
</comment>
<dbReference type="InterPro" id="IPR006703">
    <property type="entry name" value="G_AIG1"/>
</dbReference>